<accession>A0A0J6W090</accession>
<dbReference type="RefSeq" id="WP_046364075.1">
    <property type="nucleotide sequence ID" value="NZ_CALTXN010000011.1"/>
</dbReference>
<organism evidence="6 9">
    <name type="scientific">Mycolicibacterium obuense</name>
    <dbReference type="NCBI Taxonomy" id="1807"/>
    <lineage>
        <taxon>Bacteria</taxon>
        <taxon>Bacillati</taxon>
        <taxon>Actinomycetota</taxon>
        <taxon>Actinomycetes</taxon>
        <taxon>Mycobacteriales</taxon>
        <taxon>Mycobacteriaceae</taxon>
        <taxon>Mycolicibacterium</taxon>
    </lineage>
</organism>
<dbReference type="Proteomes" id="UP000036313">
    <property type="component" value="Unassembled WGS sequence"/>
</dbReference>
<evidence type="ECO:0000256" key="1">
    <source>
        <dbReference type="ARBA" id="ARBA00022596"/>
    </source>
</evidence>
<keyword evidence="8" id="KW-1185">Reference proteome</keyword>
<evidence type="ECO:0000313" key="10">
    <source>
        <dbReference type="Proteomes" id="UP000294952"/>
    </source>
</evidence>
<feature type="binding site" evidence="4">
    <location>
        <position position="73"/>
    </location>
    <ligand>
        <name>Zn(2+)</name>
        <dbReference type="ChEBI" id="CHEBI:29105"/>
    </ligand>
</feature>
<dbReference type="GO" id="GO:0016151">
    <property type="term" value="F:nickel cation binding"/>
    <property type="evidence" value="ECO:0007669"/>
    <property type="project" value="UniProtKB-UniRule"/>
</dbReference>
<dbReference type="EMBL" id="LAUZ02000053">
    <property type="protein sequence ID" value="KKF00952.1"/>
    <property type="molecule type" value="Genomic_DNA"/>
</dbReference>
<evidence type="ECO:0000256" key="4">
    <source>
        <dbReference type="HAMAP-Rule" id="MF_00213"/>
    </source>
</evidence>
<dbReference type="Proteomes" id="UP000034150">
    <property type="component" value="Unassembled WGS sequence"/>
</dbReference>
<dbReference type="EMBL" id="JYNU01000015">
    <property type="protein sequence ID" value="KMO75814.1"/>
    <property type="molecule type" value="Genomic_DNA"/>
</dbReference>
<reference evidence="6 9" key="1">
    <citation type="journal article" date="2015" name="Genome Biol. Evol.">
        <title>Characterization of Three Mycobacterium spp. with Potential Use in Bioremediation by Genome Sequencing and Comparative Genomics.</title>
        <authorList>
            <person name="Das S."/>
            <person name="Pettersson B.M."/>
            <person name="Behra P.R."/>
            <person name="Ramesh M."/>
            <person name="Dasgupta S."/>
            <person name="Bhattacharya A."/>
            <person name="Kirsebom L.A."/>
        </authorList>
    </citation>
    <scope>NUCLEOTIDE SEQUENCE [LARGE SCALE GENOMIC DNA]</scope>
    <source>
        <strain evidence="6 9">DSM 44075</strain>
    </source>
</reference>
<dbReference type="OrthoDB" id="288014at2"/>
<evidence type="ECO:0000313" key="7">
    <source>
        <dbReference type="EMBL" id="TDL09554.1"/>
    </source>
</evidence>
<dbReference type="EMBL" id="SDLP01000002">
    <property type="protein sequence ID" value="TDL09554.1"/>
    <property type="molecule type" value="Genomic_DNA"/>
</dbReference>
<reference evidence="7 10" key="3">
    <citation type="submission" date="2019-01" db="EMBL/GenBank/DDBJ databases">
        <title>High-quality-draft genome sequences of five non-tuberculosis mycobacteriaceae isolated from a nosocomial environment.</title>
        <authorList>
            <person name="Tiago I."/>
            <person name="Alarico S."/>
            <person name="Pereira S.G."/>
            <person name="Coelho C."/>
            <person name="Maranha A."/>
            <person name="Empadinhas N."/>
        </authorList>
    </citation>
    <scope>NUCLEOTIDE SEQUENCE [LARGE SCALE GENOMIC DNA]</scope>
    <source>
        <strain evidence="7 10">22DIII</strain>
    </source>
</reference>
<evidence type="ECO:0000313" key="8">
    <source>
        <dbReference type="Proteomes" id="UP000034150"/>
    </source>
</evidence>
<dbReference type="AlphaFoldDB" id="A0A0J6W090"/>
<dbReference type="PANTHER" id="PTHR34535">
    <property type="entry name" value="HYDROGENASE MATURATION FACTOR HYPA"/>
    <property type="match status" value="1"/>
</dbReference>
<comment type="caution">
    <text evidence="6">The sequence shown here is derived from an EMBL/GenBank/DDBJ whole genome shotgun (WGS) entry which is preliminary data.</text>
</comment>
<reference evidence="5 8" key="2">
    <citation type="submission" date="2015-04" db="EMBL/GenBank/DDBJ databases">
        <title>Genome sequence of Mycobacterium obuense UC1.</title>
        <authorList>
            <person name="Greninger A.L."/>
            <person name="Cunningham G."/>
            <person name="Chiu C.Y."/>
            <person name="Miller S."/>
        </authorList>
    </citation>
    <scope>NUCLEOTIDE SEQUENCE [LARGE SCALE GENOMIC DNA]</scope>
    <source>
        <strain evidence="5 8">UC1</strain>
    </source>
</reference>
<dbReference type="PANTHER" id="PTHR34535:SF3">
    <property type="entry name" value="HYDROGENASE MATURATION FACTOR HYPA"/>
    <property type="match status" value="1"/>
</dbReference>
<comment type="function">
    <text evidence="4">Involved in the maturation of [NiFe] hydrogenases. Required for nickel insertion into the metal center of the hydrogenase.</text>
</comment>
<dbReference type="GO" id="GO:0051604">
    <property type="term" value="P:protein maturation"/>
    <property type="evidence" value="ECO:0007669"/>
    <property type="project" value="InterPro"/>
</dbReference>
<feature type="binding site" evidence="4">
    <location>
        <position position="2"/>
    </location>
    <ligand>
        <name>Ni(2+)</name>
        <dbReference type="ChEBI" id="CHEBI:49786"/>
    </ligand>
</feature>
<evidence type="ECO:0000256" key="3">
    <source>
        <dbReference type="ARBA" id="ARBA00022833"/>
    </source>
</evidence>
<proteinExistence type="inferred from homology"/>
<dbReference type="Proteomes" id="UP000294952">
    <property type="component" value="Unassembled WGS sequence"/>
</dbReference>
<protein>
    <recommendedName>
        <fullName evidence="4">Hydrogenase maturation factor HypA</fullName>
    </recommendedName>
</protein>
<feature type="binding site" evidence="4">
    <location>
        <position position="70"/>
    </location>
    <ligand>
        <name>Zn(2+)</name>
        <dbReference type="ChEBI" id="CHEBI:29105"/>
    </ligand>
</feature>
<dbReference type="PATRIC" id="fig|1807.13.peg.4109"/>
<keyword evidence="1 4" id="KW-0533">Nickel</keyword>
<name>A0A0J6W090_9MYCO</name>
<evidence type="ECO:0000313" key="6">
    <source>
        <dbReference type="EMBL" id="KMO75814.1"/>
    </source>
</evidence>
<dbReference type="PIRSF" id="PIRSF004761">
    <property type="entry name" value="Hydrgn_mat_HypA"/>
    <property type="match status" value="1"/>
</dbReference>
<feature type="binding site" evidence="4">
    <location>
        <position position="90"/>
    </location>
    <ligand>
        <name>Zn(2+)</name>
        <dbReference type="ChEBI" id="CHEBI:29105"/>
    </ligand>
</feature>
<evidence type="ECO:0000256" key="2">
    <source>
        <dbReference type="ARBA" id="ARBA00022723"/>
    </source>
</evidence>
<dbReference type="InterPro" id="IPR000688">
    <property type="entry name" value="HypA/HybF"/>
</dbReference>
<keyword evidence="2 4" id="KW-0479">Metal-binding</keyword>
<sequence>MHELSLCHAIAGVVRSHADGRPVEVVRVRVGALRQVVADSLLFCWSVVAEHDGLAGAALELEQVPAAVSCRVCGQESEITSRWSVCCPACGSADVTVVRGEEFLVTSIDVATEAAGHRSG</sequence>
<dbReference type="Gene3D" id="3.30.2320.80">
    <property type="match status" value="1"/>
</dbReference>
<feature type="binding site" evidence="4">
    <location>
        <position position="87"/>
    </location>
    <ligand>
        <name>Zn(2+)</name>
        <dbReference type="ChEBI" id="CHEBI:29105"/>
    </ligand>
</feature>
<dbReference type="HAMAP" id="MF_00213">
    <property type="entry name" value="HypA_HybF"/>
    <property type="match status" value="1"/>
</dbReference>
<gene>
    <name evidence="4 6" type="primary">hypA</name>
    <name evidence="7" type="ORF">EUA04_06120</name>
    <name evidence="6" type="ORF">MOBUDSM44075_02903</name>
    <name evidence="5" type="ORF">WN67_16230</name>
</gene>
<comment type="similarity">
    <text evidence="4">Belongs to the HypA/HybF family.</text>
</comment>
<keyword evidence="3 4" id="KW-0862">Zinc</keyword>
<evidence type="ECO:0000313" key="5">
    <source>
        <dbReference type="EMBL" id="KKF00952.1"/>
    </source>
</evidence>
<evidence type="ECO:0000313" key="9">
    <source>
        <dbReference type="Proteomes" id="UP000036313"/>
    </source>
</evidence>
<dbReference type="STRING" id="1807.MOBUDSM44075_02903"/>
<dbReference type="Pfam" id="PF01155">
    <property type="entry name" value="HypA"/>
    <property type="match status" value="1"/>
</dbReference>
<dbReference type="GO" id="GO:0008270">
    <property type="term" value="F:zinc ion binding"/>
    <property type="evidence" value="ECO:0007669"/>
    <property type="project" value="UniProtKB-UniRule"/>
</dbReference>